<dbReference type="EMBL" id="BSNI01000002">
    <property type="protein sequence ID" value="GLQ18151.1"/>
    <property type="molecule type" value="Genomic_DNA"/>
</dbReference>
<feature type="binding site" evidence="8">
    <location>
        <position position="349"/>
    </location>
    <ligand>
        <name>Mn(2+)</name>
        <dbReference type="ChEBI" id="CHEBI:29035"/>
        <label>2</label>
    </ligand>
</feature>
<dbReference type="NCBIfam" id="NF002077">
    <property type="entry name" value="PRK00913.2-4"/>
    <property type="match status" value="1"/>
</dbReference>
<dbReference type="EC" id="3.4.11.10" evidence="8"/>
<comment type="cofactor">
    <cofactor evidence="8">
        <name>Mn(2+)</name>
        <dbReference type="ChEBI" id="CHEBI:29035"/>
    </cofactor>
    <text evidence="8">Binds 2 manganese ions per subunit.</text>
</comment>
<dbReference type="Pfam" id="PF02789">
    <property type="entry name" value="Peptidase_M17_N"/>
    <property type="match status" value="1"/>
</dbReference>
<dbReference type="SUPFAM" id="SSF53187">
    <property type="entry name" value="Zn-dependent exopeptidases"/>
    <property type="match status" value="1"/>
</dbReference>
<dbReference type="EC" id="3.4.11.1" evidence="8"/>
<dbReference type="NCBIfam" id="NF002075">
    <property type="entry name" value="PRK00913.2-2"/>
    <property type="match status" value="1"/>
</dbReference>
<evidence type="ECO:0000259" key="9">
    <source>
        <dbReference type="PROSITE" id="PS00631"/>
    </source>
</evidence>
<feature type="binding site" evidence="8">
    <location>
        <position position="270"/>
    </location>
    <ligand>
        <name>Mn(2+)</name>
        <dbReference type="ChEBI" id="CHEBI:29035"/>
        <label>1</label>
    </ligand>
</feature>
<dbReference type="Pfam" id="PF00883">
    <property type="entry name" value="Peptidase_M17"/>
    <property type="match status" value="1"/>
</dbReference>
<dbReference type="InterPro" id="IPR011356">
    <property type="entry name" value="Leucine_aapep/pepB"/>
</dbReference>
<keyword evidence="7 8" id="KW-0464">Manganese</keyword>
<accession>A0ABQ5USR4</accession>
<comment type="similarity">
    <text evidence="3 8">Belongs to the peptidase M17 family.</text>
</comment>
<evidence type="ECO:0000313" key="10">
    <source>
        <dbReference type="EMBL" id="GLQ18151.1"/>
    </source>
</evidence>
<feature type="binding site" evidence="8">
    <location>
        <position position="265"/>
    </location>
    <ligand>
        <name>Mn(2+)</name>
        <dbReference type="ChEBI" id="CHEBI:29035"/>
        <label>2</label>
    </ligand>
</feature>
<keyword evidence="8" id="KW-0479">Metal-binding</keyword>
<organism evidence="10 11">
    <name type="scientific">Maritalea porphyrae</name>
    <dbReference type="NCBI Taxonomy" id="880732"/>
    <lineage>
        <taxon>Bacteria</taxon>
        <taxon>Pseudomonadati</taxon>
        <taxon>Pseudomonadota</taxon>
        <taxon>Alphaproteobacteria</taxon>
        <taxon>Hyphomicrobiales</taxon>
        <taxon>Devosiaceae</taxon>
        <taxon>Maritalea</taxon>
    </lineage>
</organism>
<protein>
    <recommendedName>
        <fullName evidence="8">Probable cytosol aminopeptidase</fullName>
        <ecNumber evidence="8">3.4.11.1</ecNumber>
    </recommendedName>
    <alternativeName>
        <fullName evidence="8">Leucine aminopeptidase</fullName>
        <shortName evidence="8">LAP</shortName>
        <ecNumber evidence="8">3.4.11.10</ecNumber>
    </alternativeName>
    <alternativeName>
        <fullName evidence="8">Leucyl aminopeptidase</fullName>
    </alternativeName>
</protein>
<dbReference type="SUPFAM" id="SSF52949">
    <property type="entry name" value="Macro domain-like"/>
    <property type="match status" value="1"/>
</dbReference>
<dbReference type="PRINTS" id="PR00481">
    <property type="entry name" value="LAMNOPPTDASE"/>
</dbReference>
<keyword evidence="5 8" id="KW-0645">Protease</keyword>
<dbReference type="NCBIfam" id="NF002074">
    <property type="entry name" value="PRK00913.1-4"/>
    <property type="match status" value="1"/>
</dbReference>
<feature type="active site" evidence="8">
    <location>
        <position position="351"/>
    </location>
</feature>
<comment type="catalytic activity">
    <reaction evidence="1 8">
        <text>Release of an N-terminal amino acid, Xaa-|-Yaa-, in which Xaa is preferably Leu, but may be other amino acids including Pro although not Arg or Lys, and Yaa may be Pro. Amino acid amides and methyl esters are also readily hydrolyzed, but rates on arylamides are exceedingly low.</text>
        <dbReference type="EC" id="3.4.11.1"/>
    </reaction>
</comment>
<sequence>MDQTLKLKIDSFKAPKAKHVCLLVADELKMADQSAELWSATGLDLATLSKAAKFEAKKSSFFNIYAADGLDADHVILAGIGDLSAETDIKEFASAGGTIVNKLRGLNVDSAEIVFDIEASAEQIAAFAAGLRLGHYRFDKYKTNPGKKEDDLPPAELKLTLQVADKKAVTTADKIRDAVTQGTICARNLVNEPANVLGTEEFAQAAKDLEEHGLEVEILDEKQMTKLGMGALLAVGYGSRRPSHLAIMKWNGGKKGDAPIAFVGKGVVFDSGGLSIKPAGGMEDMKGDMGGAAAVTGIMKTLGLRKAKVNAVGVIGLVENMADGNAMRPSDIITSMSGQTIEVLNTDAEGRLVLADALWYTKENFKPKFMVNLATLTGANMVALGDQYAGLFSNDDDLSANLTQAGLDTGERVWRMPMGPEYDKLINSKFADMKNIGGRWAGAITAAQFLKRFVGEVPWAHIDLSTAMNVPATPICKSWGTGFGVALLDKMVRDHYE</sequence>
<comment type="subcellular location">
    <subcellularLocation>
        <location evidence="8">Cytoplasm</location>
    </subcellularLocation>
</comment>
<evidence type="ECO:0000256" key="2">
    <source>
        <dbReference type="ARBA" id="ARBA00000967"/>
    </source>
</evidence>
<keyword evidence="11" id="KW-1185">Reference proteome</keyword>
<comment type="caution">
    <text evidence="10">The sequence shown here is derived from an EMBL/GenBank/DDBJ whole genome shotgun (WGS) entry which is preliminary data.</text>
</comment>
<dbReference type="Gene3D" id="3.40.220.10">
    <property type="entry name" value="Leucine Aminopeptidase, subunit E, domain 1"/>
    <property type="match status" value="1"/>
</dbReference>
<name>A0ABQ5USR4_9HYPH</name>
<dbReference type="PANTHER" id="PTHR11963">
    <property type="entry name" value="LEUCINE AMINOPEPTIDASE-RELATED"/>
    <property type="match status" value="1"/>
</dbReference>
<dbReference type="Proteomes" id="UP001161405">
    <property type="component" value="Unassembled WGS sequence"/>
</dbReference>
<reference evidence="10" key="1">
    <citation type="journal article" date="2014" name="Int. J. Syst. Evol. Microbiol.">
        <title>Complete genome of a new Firmicutes species belonging to the dominant human colonic microbiota ('Ruminococcus bicirculans') reveals two chromosomes and a selective capacity to utilize plant glucans.</title>
        <authorList>
            <consortium name="NISC Comparative Sequencing Program"/>
            <person name="Wegmann U."/>
            <person name="Louis P."/>
            <person name="Goesmann A."/>
            <person name="Henrissat B."/>
            <person name="Duncan S.H."/>
            <person name="Flint H.J."/>
        </authorList>
    </citation>
    <scope>NUCLEOTIDE SEQUENCE</scope>
    <source>
        <strain evidence="10">NBRC 107169</strain>
    </source>
</reference>
<dbReference type="Gene3D" id="3.40.630.10">
    <property type="entry name" value="Zn peptidases"/>
    <property type="match status" value="1"/>
</dbReference>
<feature type="binding site" evidence="8">
    <location>
        <position position="349"/>
    </location>
    <ligand>
        <name>Mn(2+)</name>
        <dbReference type="ChEBI" id="CHEBI:29035"/>
        <label>1</label>
    </ligand>
</feature>
<evidence type="ECO:0000313" key="11">
    <source>
        <dbReference type="Proteomes" id="UP001161405"/>
    </source>
</evidence>
<keyword evidence="8" id="KW-0963">Cytoplasm</keyword>
<comment type="function">
    <text evidence="8">Presumably involved in the processing and regular turnover of intracellular proteins. Catalyzes the removal of unsubstituted N-terminal amino acids from various peptides.</text>
</comment>
<evidence type="ECO:0000256" key="1">
    <source>
        <dbReference type="ARBA" id="ARBA00000135"/>
    </source>
</evidence>
<feature type="binding site" evidence="8">
    <location>
        <position position="270"/>
    </location>
    <ligand>
        <name>Mn(2+)</name>
        <dbReference type="ChEBI" id="CHEBI:29035"/>
        <label>2</label>
    </ligand>
</feature>
<feature type="binding site" evidence="8">
    <location>
        <position position="288"/>
    </location>
    <ligand>
        <name>Mn(2+)</name>
        <dbReference type="ChEBI" id="CHEBI:29035"/>
        <label>2</label>
    </ligand>
</feature>
<dbReference type="InterPro" id="IPR008283">
    <property type="entry name" value="Peptidase_M17_N"/>
</dbReference>
<keyword evidence="4 8" id="KW-0031">Aminopeptidase</keyword>
<dbReference type="CDD" id="cd00433">
    <property type="entry name" value="Peptidase_M17"/>
    <property type="match status" value="1"/>
</dbReference>
<proteinExistence type="inferred from homology"/>
<evidence type="ECO:0000256" key="5">
    <source>
        <dbReference type="ARBA" id="ARBA00022670"/>
    </source>
</evidence>
<reference evidence="10" key="2">
    <citation type="submission" date="2023-01" db="EMBL/GenBank/DDBJ databases">
        <title>Draft genome sequence of Maritalea porphyrae strain NBRC 107169.</title>
        <authorList>
            <person name="Sun Q."/>
            <person name="Mori K."/>
        </authorList>
    </citation>
    <scope>NUCLEOTIDE SEQUENCE</scope>
    <source>
        <strain evidence="10">NBRC 107169</strain>
    </source>
</reference>
<evidence type="ECO:0000256" key="3">
    <source>
        <dbReference type="ARBA" id="ARBA00009528"/>
    </source>
</evidence>
<feature type="binding site" evidence="8">
    <location>
        <position position="347"/>
    </location>
    <ligand>
        <name>Mn(2+)</name>
        <dbReference type="ChEBI" id="CHEBI:29035"/>
        <label>1</label>
    </ligand>
</feature>
<comment type="catalytic activity">
    <reaction evidence="2 8">
        <text>Release of an N-terminal amino acid, preferentially leucine, but not glutamic or aspartic acids.</text>
        <dbReference type="EC" id="3.4.11.10"/>
    </reaction>
</comment>
<evidence type="ECO:0000256" key="8">
    <source>
        <dbReference type="HAMAP-Rule" id="MF_00181"/>
    </source>
</evidence>
<dbReference type="InterPro" id="IPR023042">
    <property type="entry name" value="Peptidase_M17_leu_NH2_pept"/>
</dbReference>
<dbReference type="HAMAP" id="MF_00181">
    <property type="entry name" value="Cytosol_peptidase_M17"/>
    <property type="match status" value="1"/>
</dbReference>
<dbReference type="RefSeq" id="WP_284364829.1">
    <property type="nucleotide sequence ID" value="NZ_BSNI01000002.1"/>
</dbReference>
<keyword evidence="6 8" id="KW-0378">Hydrolase</keyword>
<evidence type="ECO:0000256" key="4">
    <source>
        <dbReference type="ARBA" id="ARBA00022438"/>
    </source>
</evidence>
<evidence type="ECO:0000256" key="7">
    <source>
        <dbReference type="ARBA" id="ARBA00023211"/>
    </source>
</evidence>
<dbReference type="InterPro" id="IPR000819">
    <property type="entry name" value="Peptidase_M17_C"/>
</dbReference>
<feature type="active site" evidence="8">
    <location>
        <position position="277"/>
    </location>
</feature>
<dbReference type="PANTHER" id="PTHR11963:SF23">
    <property type="entry name" value="CYTOSOL AMINOPEPTIDASE"/>
    <property type="match status" value="1"/>
</dbReference>
<dbReference type="PROSITE" id="PS00631">
    <property type="entry name" value="CYTOSOL_AP"/>
    <property type="match status" value="1"/>
</dbReference>
<dbReference type="InterPro" id="IPR043472">
    <property type="entry name" value="Macro_dom-like"/>
</dbReference>
<gene>
    <name evidence="8 10" type="primary">pepA</name>
    <name evidence="10" type="ORF">GCM10007879_24000</name>
</gene>
<evidence type="ECO:0000256" key="6">
    <source>
        <dbReference type="ARBA" id="ARBA00022801"/>
    </source>
</evidence>
<dbReference type="GO" id="GO:0004177">
    <property type="term" value="F:aminopeptidase activity"/>
    <property type="evidence" value="ECO:0007669"/>
    <property type="project" value="UniProtKB-KW"/>
</dbReference>
<feature type="domain" description="Cytosol aminopeptidase" evidence="9">
    <location>
        <begin position="345"/>
        <end position="352"/>
    </location>
</feature>